<dbReference type="PANTHER" id="PTHR11575">
    <property type="entry name" value="5'-NUCLEOTIDASE-RELATED"/>
    <property type="match status" value="1"/>
</dbReference>
<evidence type="ECO:0000259" key="3">
    <source>
        <dbReference type="Pfam" id="PF00149"/>
    </source>
</evidence>
<keyword evidence="2" id="KW-0547">Nucleotide-binding</keyword>
<dbReference type="InterPro" id="IPR004843">
    <property type="entry name" value="Calcineurin-like_PHP"/>
</dbReference>
<dbReference type="PROSITE" id="PS00786">
    <property type="entry name" value="5_NUCLEOTIDASE_2"/>
    <property type="match status" value="1"/>
</dbReference>
<dbReference type="AlphaFoldDB" id="A0A2T0XN50"/>
<keyword evidence="2" id="KW-0378">Hydrolase</keyword>
<dbReference type="InterPro" id="IPR006146">
    <property type="entry name" value="5'-Nucleotdase_CS"/>
</dbReference>
<dbReference type="PANTHER" id="PTHR11575:SF24">
    <property type="entry name" value="5'-NUCLEOTIDASE"/>
    <property type="match status" value="1"/>
</dbReference>
<proteinExistence type="inferred from homology"/>
<name>A0A2T0XN50_9BACT</name>
<dbReference type="NCBIfam" id="TIGR01409">
    <property type="entry name" value="TAT_signal_seq"/>
    <property type="match status" value="1"/>
</dbReference>
<evidence type="ECO:0000313" key="4">
    <source>
        <dbReference type="EMBL" id="RCW34552.1"/>
    </source>
</evidence>
<dbReference type="PRINTS" id="PR01607">
    <property type="entry name" value="APYRASEFAMLY"/>
</dbReference>
<organism evidence="4 5">
    <name type="scientific">Marinilabilia salmonicolor</name>
    <dbReference type="NCBI Taxonomy" id="989"/>
    <lineage>
        <taxon>Bacteria</taxon>
        <taxon>Pseudomonadati</taxon>
        <taxon>Bacteroidota</taxon>
        <taxon>Bacteroidia</taxon>
        <taxon>Marinilabiliales</taxon>
        <taxon>Marinilabiliaceae</taxon>
        <taxon>Marinilabilia</taxon>
    </lineage>
</organism>
<dbReference type="GO" id="GO:0016788">
    <property type="term" value="F:hydrolase activity, acting on ester bonds"/>
    <property type="evidence" value="ECO:0007669"/>
    <property type="project" value="InterPro"/>
</dbReference>
<sequence length="303" mass="33683">MQTTRRQFIKTLAAGSLAATLPFAVKGESRNYHTLTILHTNDVHSHLDPFEANHPRFPDMGGFARRASLINQIRKQNNHVLLVDAGDIFQGTPYFNFFGGRPELELMSKMRYDAATIGNHEFDNGIQHLSDQLKYADFPFICSNYNFDNTILKGKTRPWKIIENGPFRVGIVGIGINPSGLVSPANYEGMKWLDPIKTAEETGAFLRNEKNCNLIIALSHLGINSTSERPDSDRKLAAETSSIDIIIGGHSHTFLDEPEQIKNKAGKNVIINQVGWGGVILGELNITLSKGKTTFLSTQHLLK</sequence>
<dbReference type="GO" id="GO:0046872">
    <property type="term" value="F:metal ion binding"/>
    <property type="evidence" value="ECO:0007669"/>
    <property type="project" value="InterPro"/>
</dbReference>
<dbReference type="InterPro" id="IPR006311">
    <property type="entry name" value="TAT_signal"/>
</dbReference>
<dbReference type="RefSeq" id="WP_106152876.1">
    <property type="nucleotide sequence ID" value="NZ_PVTS01000006.1"/>
</dbReference>
<dbReference type="GO" id="GO:0000166">
    <property type="term" value="F:nucleotide binding"/>
    <property type="evidence" value="ECO:0007669"/>
    <property type="project" value="UniProtKB-KW"/>
</dbReference>
<dbReference type="EMBL" id="QPIZ01000011">
    <property type="protein sequence ID" value="RCW34552.1"/>
    <property type="molecule type" value="Genomic_DNA"/>
</dbReference>
<dbReference type="PROSITE" id="PS00785">
    <property type="entry name" value="5_NUCLEOTIDASE_1"/>
    <property type="match status" value="1"/>
</dbReference>
<dbReference type="Pfam" id="PF00149">
    <property type="entry name" value="Metallophos"/>
    <property type="match status" value="1"/>
</dbReference>
<dbReference type="STRING" id="1168289.GCA_000259075_02596"/>
<dbReference type="PROSITE" id="PS51318">
    <property type="entry name" value="TAT"/>
    <property type="match status" value="1"/>
</dbReference>
<comment type="caution">
    <text evidence="4">The sequence shown here is derived from an EMBL/GenBank/DDBJ whole genome shotgun (WGS) entry which is preliminary data.</text>
</comment>
<gene>
    <name evidence="4" type="ORF">DFO77_11153</name>
</gene>
<feature type="domain" description="Calcineurin-like phosphoesterase" evidence="3">
    <location>
        <begin position="35"/>
        <end position="253"/>
    </location>
</feature>
<dbReference type="CDD" id="cd00845">
    <property type="entry name" value="MPP_UshA_N_like"/>
    <property type="match status" value="1"/>
</dbReference>
<dbReference type="SUPFAM" id="SSF56300">
    <property type="entry name" value="Metallo-dependent phosphatases"/>
    <property type="match status" value="1"/>
</dbReference>
<dbReference type="InterPro" id="IPR029052">
    <property type="entry name" value="Metallo-depent_PP-like"/>
</dbReference>
<protein>
    <submittedName>
        <fullName evidence="4">5'-nucleotidase</fullName>
    </submittedName>
</protein>
<evidence type="ECO:0000313" key="5">
    <source>
        <dbReference type="Proteomes" id="UP000252733"/>
    </source>
</evidence>
<dbReference type="OrthoDB" id="9775118at2"/>
<dbReference type="GO" id="GO:0009166">
    <property type="term" value="P:nucleotide catabolic process"/>
    <property type="evidence" value="ECO:0007669"/>
    <property type="project" value="InterPro"/>
</dbReference>
<reference evidence="4 5" key="1">
    <citation type="submission" date="2018-07" db="EMBL/GenBank/DDBJ databases">
        <title>Freshwater and sediment microbial communities from various areas in North America, analyzing microbe dynamics in response to fracking.</title>
        <authorList>
            <person name="Lamendella R."/>
        </authorList>
    </citation>
    <scope>NUCLEOTIDE SEQUENCE [LARGE SCALE GENOMIC DNA]</scope>
    <source>
        <strain evidence="4 5">160A</strain>
    </source>
</reference>
<accession>A0A2T0XN50</accession>
<comment type="similarity">
    <text evidence="1 2">Belongs to the 5'-nucleotidase family.</text>
</comment>
<evidence type="ECO:0000256" key="2">
    <source>
        <dbReference type="RuleBase" id="RU362119"/>
    </source>
</evidence>
<evidence type="ECO:0000256" key="1">
    <source>
        <dbReference type="ARBA" id="ARBA00006654"/>
    </source>
</evidence>
<dbReference type="Proteomes" id="UP000252733">
    <property type="component" value="Unassembled WGS sequence"/>
</dbReference>
<keyword evidence="5" id="KW-1185">Reference proteome</keyword>
<dbReference type="Gene3D" id="3.60.21.10">
    <property type="match status" value="1"/>
</dbReference>
<dbReference type="InterPro" id="IPR019546">
    <property type="entry name" value="TAT_signal_bac_arc"/>
</dbReference>
<dbReference type="InterPro" id="IPR006179">
    <property type="entry name" value="5_nucleotidase/apyrase"/>
</dbReference>